<keyword evidence="7 10" id="KW-1133">Transmembrane helix</keyword>
<dbReference type="OrthoDB" id="8959630at2759"/>
<keyword evidence="5 10" id="KW-0812">Transmembrane</keyword>
<dbReference type="GO" id="GO:0016757">
    <property type="term" value="F:glycosyltransferase activity"/>
    <property type="evidence" value="ECO:0007669"/>
    <property type="project" value="UniProtKB-KW"/>
</dbReference>
<proteinExistence type="inferred from homology"/>
<protein>
    <submittedName>
        <fullName evidence="12">Fringe glycosyltransferase</fullName>
    </submittedName>
</protein>
<keyword evidence="6" id="KW-0735">Signal-anchor</keyword>
<keyword evidence="13" id="KW-1185">Reference proteome</keyword>
<name>A0A1W0X366_HYPEX</name>
<evidence type="ECO:0000256" key="4">
    <source>
        <dbReference type="ARBA" id="ARBA00022679"/>
    </source>
</evidence>
<evidence type="ECO:0000256" key="6">
    <source>
        <dbReference type="ARBA" id="ARBA00022968"/>
    </source>
</evidence>
<evidence type="ECO:0000313" key="12">
    <source>
        <dbReference type="EMBL" id="OQV21871.1"/>
    </source>
</evidence>
<organism evidence="12 13">
    <name type="scientific">Hypsibius exemplaris</name>
    <name type="common">Freshwater tardigrade</name>
    <dbReference type="NCBI Taxonomy" id="2072580"/>
    <lineage>
        <taxon>Eukaryota</taxon>
        <taxon>Metazoa</taxon>
        <taxon>Ecdysozoa</taxon>
        <taxon>Tardigrada</taxon>
        <taxon>Eutardigrada</taxon>
        <taxon>Parachela</taxon>
        <taxon>Hypsibioidea</taxon>
        <taxon>Hypsibiidae</taxon>
        <taxon>Hypsibius</taxon>
    </lineage>
</organism>
<comment type="similarity">
    <text evidence="2">Belongs to the glycosyltransferase 31 family.</text>
</comment>
<dbReference type="PANTHER" id="PTHR10811">
    <property type="entry name" value="FRINGE-RELATED"/>
    <property type="match status" value="1"/>
</dbReference>
<evidence type="ECO:0000256" key="9">
    <source>
        <dbReference type="ARBA" id="ARBA00037847"/>
    </source>
</evidence>
<dbReference type="GO" id="GO:0012505">
    <property type="term" value="C:endomembrane system"/>
    <property type="evidence" value="ECO:0007669"/>
    <property type="project" value="UniProtKB-SubCell"/>
</dbReference>
<evidence type="ECO:0000256" key="3">
    <source>
        <dbReference type="ARBA" id="ARBA00022676"/>
    </source>
</evidence>
<evidence type="ECO:0000256" key="1">
    <source>
        <dbReference type="ARBA" id="ARBA00004606"/>
    </source>
</evidence>
<evidence type="ECO:0000256" key="8">
    <source>
        <dbReference type="ARBA" id="ARBA00023136"/>
    </source>
</evidence>
<gene>
    <name evidence="12" type="ORF">BV898_04085</name>
</gene>
<evidence type="ECO:0000256" key="10">
    <source>
        <dbReference type="SAM" id="Phobius"/>
    </source>
</evidence>
<feature type="domain" description="Fringe-like glycosyltransferase" evidence="11">
    <location>
        <begin position="57"/>
        <end position="321"/>
    </location>
</feature>
<keyword evidence="3" id="KW-0328">Glycosyltransferase</keyword>
<reference evidence="13" key="1">
    <citation type="submission" date="2017-01" db="EMBL/GenBank/DDBJ databases">
        <title>Comparative genomics of anhydrobiosis in the tardigrade Hypsibius dujardini.</title>
        <authorList>
            <person name="Yoshida Y."/>
            <person name="Koutsovoulos G."/>
            <person name="Laetsch D."/>
            <person name="Stevens L."/>
            <person name="Kumar S."/>
            <person name="Horikawa D."/>
            <person name="Ishino K."/>
            <person name="Komine S."/>
            <person name="Tomita M."/>
            <person name="Blaxter M."/>
            <person name="Arakawa K."/>
        </authorList>
    </citation>
    <scope>NUCLEOTIDE SEQUENCE [LARGE SCALE GENOMIC DNA]</scope>
    <source>
        <strain evidence="13">Z151</strain>
    </source>
</reference>
<evidence type="ECO:0000256" key="2">
    <source>
        <dbReference type="ARBA" id="ARBA00008661"/>
    </source>
</evidence>
<dbReference type="Pfam" id="PF02434">
    <property type="entry name" value="Fringe"/>
    <property type="match status" value="1"/>
</dbReference>
<evidence type="ECO:0000259" key="11">
    <source>
        <dbReference type="Pfam" id="PF02434"/>
    </source>
</evidence>
<dbReference type="InterPro" id="IPR003378">
    <property type="entry name" value="Fringe-like_glycosylTrfase"/>
</dbReference>
<feature type="transmembrane region" description="Helical" evidence="10">
    <location>
        <begin position="12"/>
        <end position="29"/>
    </location>
</feature>
<comment type="caution">
    <text evidence="12">The sequence shown here is derived from an EMBL/GenBank/DDBJ whole genome shotgun (WGS) entry which is preliminary data.</text>
</comment>
<dbReference type="GO" id="GO:0016020">
    <property type="term" value="C:membrane"/>
    <property type="evidence" value="ECO:0007669"/>
    <property type="project" value="UniProtKB-SubCell"/>
</dbReference>
<evidence type="ECO:0000256" key="7">
    <source>
        <dbReference type="ARBA" id="ARBA00022989"/>
    </source>
</evidence>
<dbReference type="Gene3D" id="3.90.550.50">
    <property type="match status" value="1"/>
</dbReference>
<dbReference type="EMBL" id="MTYJ01000020">
    <property type="protein sequence ID" value="OQV21871.1"/>
    <property type="molecule type" value="Genomic_DNA"/>
</dbReference>
<dbReference type="Proteomes" id="UP000192578">
    <property type="component" value="Unassembled WGS sequence"/>
</dbReference>
<keyword evidence="4" id="KW-0808">Transferase</keyword>
<comment type="subcellular location">
    <subcellularLocation>
        <location evidence="9">Endomembrane system</location>
        <topology evidence="9">Single-pass membrane protein</topology>
    </subcellularLocation>
    <subcellularLocation>
        <location evidence="1">Membrane</location>
        <topology evidence="1">Single-pass type II membrane protein</topology>
    </subcellularLocation>
</comment>
<evidence type="ECO:0000256" key="5">
    <source>
        <dbReference type="ARBA" id="ARBA00022692"/>
    </source>
</evidence>
<accession>A0A1W0X366</accession>
<keyword evidence="8 10" id="KW-0472">Membrane</keyword>
<dbReference type="AlphaFoldDB" id="A0A1W0X366"/>
<sequence length="342" mass="38849">MVWRNVRPSWRFVVKCFALTLSLLAFFHFQPLQTRLIEETYLIAAGRSRCPTDFTHVEGNFLFITIKTTEKFHRLRIELIASTWMSEALLLKGRNDRPLVKVAVLSDAVDKSVNNLTGGRMVKSRCPSSHNQTDFCCKQAAEFDLYYGEPQASKWYCHFDDDNYVNIYQLLKELERHDASMPLYLGKSSRGMVKLKDVISGNEKGRVTFQFGTGGAGFCLTRVAMQRIMPTVSCLTGGSGLESVCRKLPGLADDVGVGYVTGYYNITITEVPTMHSHLEKLQILSQNDIKNAISLSYTRYKHFENTVQLSSFHNITPSDPTKFRSLHAFLRPKECSRTITDK</sequence>
<evidence type="ECO:0000313" key="13">
    <source>
        <dbReference type="Proteomes" id="UP000192578"/>
    </source>
</evidence>